<name>A0A7J8PTV0_GOSRA</name>
<comment type="caution">
    <text evidence="1">The sequence shown here is derived from an EMBL/GenBank/DDBJ whole genome shotgun (WGS) entry which is preliminary data.</text>
</comment>
<accession>A0A7J8PTV0</accession>
<feature type="non-terminal residue" evidence="1">
    <location>
        <position position="1"/>
    </location>
</feature>
<evidence type="ECO:0000313" key="2">
    <source>
        <dbReference type="Proteomes" id="UP000593578"/>
    </source>
</evidence>
<gene>
    <name evidence="1" type="ORF">Gorai_009594</name>
</gene>
<protein>
    <submittedName>
        <fullName evidence="1">Uncharacterized protein</fullName>
    </submittedName>
</protein>
<dbReference type="Proteomes" id="UP000593578">
    <property type="component" value="Unassembled WGS sequence"/>
</dbReference>
<reference evidence="1 2" key="1">
    <citation type="journal article" date="2019" name="Genome Biol. Evol.">
        <title>Insights into the evolution of the New World diploid cottons (Gossypium, subgenus Houzingenia) based on genome sequencing.</title>
        <authorList>
            <person name="Grover C.E."/>
            <person name="Arick M.A. 2nd"/>
            <person name="Thrash A."/>
            <person name="Conover J.L."/>
            <person name="Sanders W.S."/>
            <person name="Peterson D.G."/>
            <person name="Frelichowski J.E."/>
            <person name="Scheffler J.A."/>
            <person name="Scheffler B.E."/>
            <person name="Wendel J.F."/>
        </authorList>
    </citation>
    <scope>NUCLEOTIDE SEQUENCE [LARGE SCALE GENOMIC DNA]</scope>
    <source>
        <strain evidence="1">8</strain>
        <tissue evidence="1">Leaf</tissue>
    </source>
</reference>
<dbReference type="EMBL" id="JABEZZ010000008">
    <property type="protein sequence ID" value="MBA0592618.1"/>
    <property type="molecule type" value="Genomic_DNA"/>
</dbReference>
<organism evidence="1 2">
    <name type="scientific">Gossypium raimondii</name>
    <name type="common">Peruvian cotton</name>
    <name type="synonym">Gossypium klotzschianum subsp. raimondii</name>
    <dbReference type="NCBI Taxonomy" id="29730"/>
    <lineage>
        <taxon>Eukaryota</taxon>
        <taxon>Viridiplantae</taxon>
        <taxon>Streptophyta</taxon>
        <taxon>Embryophyta</taxon>
        <taxon>Tracheophyta</taxon>
        <taxon>Spermatophyta</taxon>
        <taxon>Magnoliopsida</taxon>
        <taxon>eudicotyledons</taxon>
        <taxon>Gunneridae</taxon>
        <taxon>Pentapetalae</taxon>
        <taxon>rosids</taxon>
        <taxon>malvids</taxon>
        <taxon>Malvales</taxon>
        <taxon>Malvaceae</taxon>
        <taxon>Malvoideae</taxon>
        <taxon>Gossypium</taxon>
    </lineage>
</organism>
<evidence type="ECO:0000313" key="1">
    <source>
        <dbReference type="EMBL" id="MBA0592618.1"/>
    </source>
</evidence>
<proteinExistence type="predicted"/>
<sequence length="93" mass="10441">KKLDSISHLYIANDVDFLSGDLESGENIDANKSIARDIYTKYDPIAKEMYKYEPVAEHYEEKGYAMAPYLSLILADGIAKVFADDRRASTISS</sequence>
<feature type="non-terminal residue" evidence="1">
    <location>
        <position position="93"/>
    </location>
</feature>
<dbReference type="AlphaFoldDB" id="A0A7J8PTV0"/>